<dbReference type="PRINTS" id="PR00411">
    <property type="entry name" value="PNDRDTASEI"/>
</dbReference>
<keyword evidence="7" id="KW-1185">Reference proteome</keyword>
<proteinExistence type="predicted"/>
<evidence type="ECO:0000259" key="4">
    <source>
        <dbReference type="Pfam" id="PF03486"/>
    </source>
</evidence>
<dbReference type="Gene3D" id="2.40.30.10">
    <property type="entry name" value="Translation factors"/>
    <property type="match status" value="1"/>
</dbReference>
<gene>
    <name evidence="6" type="ORF">PQU92_01570</name>
</gene>
<evidence type="ECO:0000256" key="3">
    <source>
        <dbReference type="ARBA" id="ARBA00022827"/>
    </source>
</evidence>
<evidence type="ECO:0000256" key="1">
    <source>
        <dbReference type="ARBA" id="ARBA00001974"/>
    </source>
</evidence>
<dbReference type="Proteomes" id="UP001214854">
    <property type="component" value="Unassembled WGS sequence"/>
</dbReference>
<comment type="cofactor">
    <cofactor evidence="1">
        <name>FAD</name>
        <dbReference type="ChEBI" id="CHEBI:57692"/>
    </cofactor>
</comment>
<accession>A0ABT5HPG2</accession>
<organism evidence="6 7">
    <name type="scientific">Asticcacaulis aquaticus</name>
    <dbReference type="NCBI Taxonomy" id="2984212"/>
    <lineage>
        <taxon>Bacteria</taxon>
        <taxon>Pseudomonadati</taxon>
        <taxon>Pseudomonadota</taxon>
        <taxon>Alphaproteobacteria</taxon>
        <taxon>Caulobacterales</taxon>
        <taxon>Caulobacteraceae</taxon>
        <taxon>Asticcacaulis</taxon>
    </lineage>
</organism>
<evidence type="ECO:0000313" key="6">
    <source>
        <dbReference type="EMBL" id="MDC7681946.1"/>
    </source>
</evidence>
<keyword evidence="3" id="KW-0274">FAD</keyword>
<dbReference type="InterPro" id="IPR057661">
    <property type="entry name" value="RsdA/BaiN/AoA(So)_Rossmann"/>
</dbReference>
<dbReference type="InterPro" id="IPR004792">
    <property type="entry name" value="BaiN-like"/>
</dbReference>
<sequence length="397" mass="43257">MAAPRKFDAVIIGAGAAGLMTAIEAAKRGRTVVVIDHAKAPAEKIRISGGGRCNFTHLDAAQKNYISANPNFCKSALKRFTPWDFLDRVIARGIPYHHKAENQLFCDNSAMDIIDMLLDDLKSHGGELWLQSPVSDLEKTPEGFRLSVPGAVIECQNLVLATGGLSIPKMGATGFAYDVARRFGHDIVPTRAGLVPFTLGGEKLQYIEGLSGVSLNARVRIGKKSFNDGFLFTHRGLSGPSILQISSYWTPGQAVEIDLRPDINVMETLKERRRSTPRQHIANVLSEIVPKRLSDRILEAAILDGETRIADLSDKKLMAINTWLQPWSLIPDGSEGYRTAEVTVGGIDTQHISSQTFESALCPGLYVVGEALDVTGWLGGYNFQWAWSSGWAAGQAI</sequence>
<dbReference type="PRINTS" id="PR00368">
    <property type="entry name" value="FADPNR"/>
</dbReference>
<reference evidence="6 7" key="1">
    <citation type="submission" date="2023-01" db="EMBL/GenBank/DDBJ databases">
        <title>Novel species of the genus Asticcacaulis isolated from rivers.</title>
        <authorList>
            <person name="Lu H."/>
        </authorList>
    </citation>
    <scope>NUCLEOTIDE SEQUENCE [LARGE SCALE GENOMIC DNA]</scope>
    <source>
        <strain evidence="6 7">BYS171W</strain>
    </source>
</reference>
<dbReference type="EMBL" id="JAQQKX010000001">
    <property type="protein sequence ID" value="MDC7681946.1"/>
    <property type="molecule type" value="Genomic_DNA"/>
</dbReference>
<dbReference type="Gene3D" id="3.50.50.60">
    <property type="entry name" value="FAD/NAD(P)-binding domain"/>
    <property type="match status" value="1"/>
</dbReference>
<dbReference type="InterPro" id="IPR055178">
    <property type="entry name" value="RsdA/BaiN/AoA(So)-like_dom"/>
</dbReference>
<evidence type="ECO:0000313" key="7">
    <source>
        <dbReference type="Proteomes" id="UP001214854"/>
    </source>
</evidence>
<dbReference type="RefSeq" id="WP_272746459.1">
    <property type="nucleotide sequence ID" value="NZ_JAQQKX010000001.1"/>
</dbReference>
<dbReference type="SUPFAM" id="SSF160996">
    <property type="entry name" value="HI0933 insert domain-like"/>
    <property type="match status" value="1"/>
</dbReference>
<evidence type="ECO:0000256" key="2">
    <source>
        <dbReference type="ARBA" id="ARBA00022630"/>
    </source>
</evidence>
<dbReference type="InterPro" id="IPR023166">
    <property type="entry name" value="BaiN-like_dom_sf"/>
</dbReference>
<dbReference type="Pfam" id="PF03486">
    <property type="entry name" value="HI0933_like"/>
    <property type="match status" value="1"/>
</dbReference>
<dbReference type="Pfam" id="PF22780">
    <property type="entry name" value="HI0933_like_1st"/>
    <property type="match status" value="1"/>
</dbReference>
<protein>
    <submittedName>
        <fullName evidence="6">NAD(P)/FAD-dependent oxidoreductase</fullName>
    </submittedName>
</protein>
<dbReference type="PANTHER" id="PTHR42887">
    <property type="entry name" value="OS12G0638800 PROTEIN"/>
    <property type="match status" value="1"/>
</dbReference>
<keyword evidence="2" id="KW-0285">Flavoprotein</keyword>
<dbReference type="InterPro" id="IPR036188">
    <property type="entry name" value="FAD/NAD-bd_sf"/>
</dbReference>
<dbReference type="SUPFAM" id="SSF51905">
    <property type="entry name" value="FAD/NAD(P)-binding domain"/>
    <property type="match status" value="1"/>
</dbReference>
<feature type="domain" description="RsdA/BaiN/AoA(So)-like Rossmann fold-like" evidence="4">
    <location>
        <begin position="8"/>
        <end position="395"/>
    </location>
</feature>
<feature type="domain" description="RsdA/BaiN/AoA(So)-like insert" evidence="5">
    <location>
        <begin position="191"/>
        <end position="342"/>
    </location>
</feature>
<evidence type="ECO:0000259" key="5">
    <source>
        <dbReference type="Pfam" id="PF22780"/>
    </source>
</evidence>
<comment type="caution">
    <text evidence="6">The sequence shown here is derived from an EMBL/GenBank/DDBJ whole genome shotgun (WGS) entry which is preliminary data.</text>
</comment>
<dbReference type="NCBIfam" id="TIGR00275">
    <property type="entry name" value="aminoacetone oxidase family FAD-binding enzyme"/>
    <property type="match status" value="1"/>
</dbReference>
<dbReference type="Gene3D" id="1.10.8.260">
    <property type="entry name" value="HI0933 insert domain-like"/>
    <property type="match status" value="1"/>
</dbReference>
<dbReference type="PANTHER" id="PTHR42887:SF2">
    <property type="entry name" value="OS12G0638800 PROTEIN"/>
    <property type="match status" value="1"/>
</dbReference>
<name>A0ABT5HPG2_9CAUL</name>